<evidence type="ECO:0000259" key="8">
    <source>
        <dbReference type="PROSITE" id="PS50850"/>
    </source>
</evidence>
<name>A0A220UDY7_9MICO</name>
<dbReference type="Pfam" id="PF07690">
    <property type="entry name" value="MFS_1"/>
    <property type="match status" value="1"/>
</dbReference>
<protein>
    <submittedName>
        <fullName evidence="9">MFS transporter</fullName>
    </submittedName>
</protein>
<feature type="transmembrane region" description="Helical" evidence="7">
    <location>
        <begin position="168"/>
        <end position="192"/>
    </location>
</feature>
<feature type="transmembrane region" description="Helical" evidence="7">
    <location>
        <begin position="33"/>
        <end position="56"/>
    </location>
</feature>
<evidence type="ECO:0000256" key="7">
    <source>
        <dbReference type="SAM" id="Phobius"/>
    </source>
</evidence>
<feature type="domain" description="Major facilitator superfamily (MFS) profile" evidence="8">
    <location>
        <begin position="34"/>
        <end position="424"/>
    </location>
</feature>
<accession>A0A220UDY7</accession>
<evidence type="ECO:0000313" key="10">
    <source>
        <dbReference type="Proteomes" id="UP000198398"/>
    </source>
</evidence>
<dbReference type="KEGG" id="brv:CFK39_12000"/>
<feature type="transmembrane region" description="Helical" evidence="7">
    <location>
        <begin position="305"/>
        <end position="324"/>
    </location>
</feature>
<keyword evidence="2" id="KW-1003">Cell membrane</keyword>
<dbReference type="PANTHER" id="PTHR43124:SF3">
    <property type="entry name" value="CHLORAMPHENICOL EFFLUX PUMP RV0191"/>
    <property type="match status" value="1"/>
</dbReference>
<dbReference type="PROSITE" id="PS50850">
    <property type="entry name" value="MFS"/>
    <property type="match status" value="1"/>
</dbReference>
<dbReference type="PANTHER" id="PTHR43124">
    <property type="entry name" value="PURINE EFFLUX PUMP PBUE"/>
    <property type="match status" value="1"/>
</dbReference>
<feature type="transmembrane region" description="Helical" evidence="7">
    <location>
        <begin position="238"/>
        <end position="262"/>
    </location>
</feature>
<keyword evidence="10" id="KW-1185">Reference proteome</keyword>
<evidence type="ECO:0000256" key="1">
    <source>
        <dbReference type="ARBA" id="ARBA00004651"/>
    </source>
</evidence>
<dbReference type="InterPro" id="IPR036259">
    <property type="entry name" value="MFS_trans_sf"/>
</dbReference>
<dbReference type="GO" id="GO:0005886">
    <property type="term" value="C:plasma membrane"/>
    <property type="evidence" value="ECO:0007669"/>
    <property type="project" value="UniProtKB-SubCell"/>
</dbReference>
<dbReference type="SUPFAM" id="SSF103473">
    <property type="entry name" value="MFS general substrate transporter"/>
    <property type="match status" value="1"/>
</dbReference>
<evidence type="ECO:0000256" key="5">
    <source>
        <dbReference type="ARBA" id="ARBA00023136"/>
    </source>
</evidence>
<dbReference type="InterPro" id="IPR020846">
    <property type="entry name" value="MFS_dom"/>
</dbReference>
<feature type="transmembrane region" description="Helical" evidence="7">
    <location>
        <begin position="134"/>
        <end position="156"/>
    </location>
</feature>
<feature type="transmembrane region" description="Helical" evidence="7">
    <location>
        <begin position="109"/>
        <end position="128"/>
    </location>
</feature>
<evidence type="ECO:0000313" key="9">
    <source>
        <dbReference type="EMBL" id="ASK66418.1"/>
    </source>
</evidence>
<feature type="region of interest" description="Disordered" evidence="6">
    <location>
        <begin position="1"/>
        <end position="23"/>
    </location>
</feature>
<dbReference type="GO" id="GO:0022857">
    <property type="term" value="F:transmembrane transporter activity"/>
    <property type="evidence" value="ECO:0007669"/>
    <property type="project" value="InterPro"/>
</dbReference>
<evidence type="ECO:0000256" key="2">
    <source>
        <dbReference type="ARBA" id="ARBA00022475"/>
    </source>
</evidence>
<dbReference type="AlphaFoldDB" id="A0A220UDY7"/>
<dbReference type="Gene3D" id="1.20.1250.20">
    <property type="entry name" value="MFS general substrate transporter like domains"/>
    <property type="match status" value="2"/>
</dbReference>
<reference evidence="10" key="1">
    <citation type="submission" date="2017-07" db="EMBL/GenBank/DDBJ databases">
        <title>Brachybacterium sp. VR2415.</title>
        <authorList>
            <person name="Tak E.J."/>
            <person name="Bae J.-W."/>
        </authorList>
    </citation>
    <scope>NUCLEOTIDE SEQUENCE [LARGE SCALE GENOMIC DNA]</scope>
    <source>
        <strain evidence="10">VR2415</strain>
    </source>
</reference>
<dbReference type="CDD" id="cd17324">
    <property type="entry name" value="MFS_NepI_like"/>
    <property type="match status" value="1"/>
</dbReference>
<feature type="transmembrane region" description="Helical" evidence="7">
    <location>
        <begin position="370"/>
        <end position="391"/>
    </location>
</feature>
<dbReference type="RefSeq" id="WP_089065658.1">
    <property type="nucleotide sequence ID" value="NZ_CP022316.1"/>
</dbReference>
<feature type="transmembrane region" description="Helical" evidence="7">
    <location>
        <begin position="274"/>
        <end position="293"/>
    </location>
</feature>
<dbReference type="InterPro" id="IPR011701">
    <property type="entry name" value="MFS"/>
</dbReference>
<dbReference type="EMBL" id="CP022316">
    <property type="protein sequence ID" value="ASK66418.1"/>
    <property type="molecule type" value="Genomic_DNA"/>
</dbReference>
<evidence type="ECO:0000256" key="6">
    <source>
        <dbReference type="SAM" id="MobiDB-lite"/>
    </source>
</evidence>
<keyword evidence="3 7" id="KW-0812">Transmembrane</keyword>
<feature type="transmembrane region" description="Helical" evidence="7">
    <location>
        <begin position="76"/>
        <end position="102"/>
    </location>
</feature>
<keyword evidence="4 7" id="KW-1133">Transmembrane helix</keyword>
<dbReference type="OrthoDB" id="9814237at2"/>
<evidence type="ECO:0000256" key="4">
    <source>
        <dbReference type="ARBA" id="ARBA00022989"/>
    </source>
</evidence>
<feature type="transmembrane region" description="Helical" evidence="7">
    <location>
        <begin position="397"/>
        <end position="418"/>
    </location>
</feature>
<feature type="transmembrane region" description="Helical" evidence="7">
    <location>
        <begin position="198"/>
        <end position="217"/>
    </location>
</feature>
<evidence type="ECO:0000256" key="3">
    <source>
        <dbReference type="ARBA" id="ARBA00022692"/>
    </source>
</evidence>
<feature type="transmembrane region" description="Helical" evidence="7">
    <location>
        <begin position="330"/>
        <end position="349"/>
    </location>
</feature>
<keyword evidence="5 7" id="KW-0472">Membrane</keyword>
<dbReference type="InterPro" id="IPR050189">
    <property type="entry name" value="MFS_Efflux_Transporters"/>
</dbReference>
<sequence>MTLHTASRSAPPPEATENPLPAPHELSIRRRTLALLALALGGVGIGASEFATMGLLPGIADGLLSEQMAAEPTAGIARAGGLITAYALGVVVGAPVLALLSVRWSRTSMIIALAVALAAGTVLSALMPTFELTLAARFLAGVPHGAYFGVASLLAASLMGPGSQGKGVAVALSGLTVANLVGVPLMTALGQVAGWRTVYLVIAGIFLATVLALRWTLPPQPAVPGRRAVDELLALRRLQLWIVMAIAAVGFAGGFAVFSYVADITTQISGGSATVVPWVLAAAGAGMTLGNVLGGITTDRSLRGTLLLGFPLYIAALIGLFLAAPGSLPGLVIGFFAVNTASSALSPALQTWLIRVAHRSEVLGASLNHAAFNVANALGAALGGAVIAGGLGFRAPMVVAIVLASTGFVLVGATLVALQLRSRRTLAVLAEHEGTFTGSLPVIAAEEEHEEHEEREPASTTTGILPVLADA</sequence>
<comment type="subcellular location">
    <subcellularLocation>
        <location evidence="1">Cell membrane</location>
        <topology evidence="1">Multi-pass membrane protein</topology>
    </subcellularLocation>
</comment>
<dbReference type="Proteomes" id="UP000198398">
    <property type="component" value="Chromosome"/>
</dbReference>
<organism evidence="9 10">
    <name type="scientific">Brachybacterium avium</name>
    <dbReference type="NCBI Taxonomy" id="2017485"/>
    <lineage>
        <taxon>Bacteria</taxon>
        <taxon>Bacillati</taxon>
        <taxon>Actinomycetota</taxon>
        <taxon>Actinomycetes</taxon>
        <taxon>Micrococcales</taxon>
        <taxon>Dermabacteraceae</taxon>
        <taxon>Brachybacterium</taxon>
    </lineage>
</organism>
<proteinExistence type="predicted"/>
<gene>
    <name evidence="9" type="ORF">CFK39_12000</name>
</gene>